<feature type="compositionally biased region" description="Polar residues" evidence="1">
    <location>
        <begin position="250"/>
        <end position="259"/>
    </location>
</feature>
<dbReference type="EMBL" id="JASJQH010007171">
    <property type="protein sequence ID" value="KAK9716902.1"/>
    <property type="molecule type" value="Genomic_DNA"/>
</dbReference>
<protein>
    <submittedName>
        <fullName evidence="2">Uncharacterized protein</fullName>
    </submittedName>
</protein>
<accession>A0ABR2W1F5</accession>
<gene>
    <name evidence="2" type="ORF">K7432_006582</name>
</gene>
<sequence length="372" mass="41867">MSEVYSTNFKLKCEPNTIKPSSMEQPSFQMPLTLRPNACVICLTCLTCAGKYGSDDCHCPASDIHWNKKRLGYKVEFRRRSILPSNQVFMTWFRANLSQRLIWDETCKEVKLCMSCNSTCWRWAKVFKKSNLANELTPGSNGLRTARFSPLRSISTFSSRKDSAQRTQDCTDFFAGSSVLSLRNSKPRLSTSIRSCPDQFTAGENQNFSPISVHKSLPLDMDTLMMTPTRSTPPAFSESDSVSQSSSPSPRLQTPPNGESTFLVTYDLAQLTASASPKGKTPLKTVTLRMTKKIVKDRIVVSPKMTFNHLIRHAIQSNLPEGKRYVIKSMDGQYEYVPDDFVSETFYGQEHVDLSLDDEAVPSISLDDFDMC</sequence>
<evidence type="ECO:0000313" key="3">
    <source>
        <dbReference type="Proteomes" id="UP001479436"/>
    </source>
</evidence>
<evidence type="ECO:0000256" key="1">
    <source>
        <dbReference type="SAM" id="MobiDB-lite"/>
    </source>
</evidence>
<comment type="caution">
    <text evidence="2">The sequence shown here is derived from an EMBL/GenBank/DDBJ whole genome shotgun (WGS) entry which is preliminary data.</text>
</comment>
<reference evidence="2 3" key="1">
    <citation type="submission" date="2023-04" db="EMBL/GenBank/DDBJ databases">
        <title>Genome of Basidiobolus ranarum AG-B5.</title>
        <authorList>
            <person name="Stajich J.E."/>
            <person name="Carter-House D."/>
            <person name="Gryganskyi A."/>
        </authorList>
    </citation>
    <scope>NUCLEOTIDE SEQUENCE [LARGE SCALE GENOMIC DNA]</scope>
    <source>
        <strain evidence="2 3">AG-B5</strain>
    </source>
</reference>
<name>A0ABR2W1F5_9FUNG</name>
<feature type="compositionally biased region" description="Low complexity" evidence="1">
    <location>
        <begin position="237"/>
        <end position="249"/>
    </location>
</feature>
<proteinExistence type="predicted"/>
<organism evidence="2 3">
    <name type="scientific">Basidiobolus ranarum</name>
    <dbReference type="NCBI Taxonomy" id="34480"/>
    <lineage>
        <taxon>Eukaryota</taxon>
        <taxon>Fungi</taxon>
        <taxon>Fungi incertae sedis</taxon>
        <taxon>Zoopagomycota</taxon>
        <taxon>Entomophthoromycotina</taxon>
        <taxon>Basidiobolomycetes</taxon>
        <taxon>Basidiobolales</taxon>
        <taxon>Basidiobolaceae</taxon>
        <taxon>Basidiobolus</taxon>
    </lineage>
</organism>
<keyword evidence="3" id="KW-1185">Reference proteome</keyword>
<feature type="region of interest" description="Disordered" evidence="1">
    <location>
        <begin position="226"/>
        <end position="259"/>
    </location>
</feature>
<dbReference type="Proteomes" id="UP001479436">
    <property type="component" value="Unassembled WGS sequence"/>
</dbReference>
<evidence type="ECO:0000313" key="2">
    <source>
        <dbReference type="EMBL" id="KAK9716902.1"/>
    </source>
</evidence>